<organism evidence="4 5">
    <name type="scientific">Phocaeicola intestinalis</name>
    <dbReference type="NCBI Taxonomy" id="2762212"/>
    <lineage>
        <taxon>Bacteria</taxon>
        <taxon>Pseudomonadati</taxon>
        <taxon>Bacteroidota</taxon>
        <taxon>Bacteroidia</taxon>
        <taxon>Bacteroidales</taxon>
        <taxon>Bacteroidaceae</taxon>
        <taxon>Phocaeicola</taxon>
    </lineage>
</organism>
<evidence type="ECO:0000256" key="1">
    <source>
        <dbReference type="ARBA" id="ARBA00022737"/>
    </source>
</evidence>
<dbReference type="InterPro" id="IPR015374">
    <property type="entry name" value="ChAPs"/>
</dbReference>
<evidence type="ECO:0000313" key="4">
    <source>
        <dbReference type="EMBL" id="MBD8040015.1"/>
    </source>
</evidence>
<dbReference type="PROSITE" id="PS50005">
    <property type="entry name" value="TPR"/>
    <property type="match status" value="2"/>
</dbReference>
<keyword evidence="1" id="KW-0677">Repeat</keyword>
<dbReference type="PANTHER" id="PTHR44858:SF18">
    <property type="entry name" value="TETRATRICOPEPTIDE REPEAT (TPR) PROTEIN"/>
    <property type="match status" value="1"/>
</dbReference>
<evidence type="ECO:0000256" key="2">
    <source>
        <dbReference type="ARBA" id="ARBA00022803"/>
    </source>
</evidence>
<proteinExistence type="predicted"/>
<keyword evidence="5" id="KW-1185">Reference proteome</keyword>
<feature type="repeat" description="TPR" evidence="3">
    <location>
        <begin position="378"/>
        <end position="411"/>
    </location>
</feature>
<dbReference type="RefSeq" id="WP_022041198.1">
    <property type="nucleotide sequence ID" value="NZ_JACSPP010000013.1"/>
</dbReference>
<dbReference type="InterPro" id="IPR011990">
    <property type="entry name" value="TPR-like_helical_dom_sf"/>
</dbReference>
<gene>
    <name evidence="4" type="ORF">H9625_06060</name>
</gene>
<dbReference type="InterPro" id="IPR050498">
    <property type="entry name" value="Ycf3"/>
</dbReference>
<protein>
    <recommendedName>
        <fullName evidence="6">Tetratricopeptide repeat protein</fullName>
    </recommendedName>
</protein>
<keyword evidence="2 3" id="KW-0802">TPR repeat</keyword>
<dbReference type="SMART" id="SM00028">
    <property type="entry name" value="TPR"/>
    <property type="match status" value="9"/>
</dbReference>
<dbReference type="InterPro" id="IPR019734">
    <property type="entry name" value="TPR_rpt"/>
</dbReference>
<evidence type="ECO:0000256" key="3">
    <source>
        <dbReference type="PROSITE-ProRule" id="PRU00339"/>
    </source>
</evidence>
<dbReference type="Pfam" id="PF09295">
    <property type="entry name" value="ChAPs"/>
    <property type="match status" value="1"/>
</dbReference>
<feature type="repeat" description="TPR" evidence="3">
    <location>
        <begin position="168"/>
        <end position="201"/>
    </location>
</feature>
<sequence length="487" mass="57699">MKEDPSSIFNQPDFKETLAKYENMVREGTRTYFDADDLTLIAEYYASKGNPYASDKAIDYALSLYPENQDVLVFKCHSLLSGRNTDEADLLIHNLPYQNDYDTQLLYAELYLQKNDMSQTQATLNKLYEDYPHIDTILDIAQLYTDYQQKKYAYPWIQKALNENPDNLEALELMGLYQFEIQHYDQALQCFNAILDEEPYDVNSWQNLARCYAQTKEYDKMFEAIDFAMVADETNLTTWKLKVDCHLMLEQLHEAIPCLEYIEKHVREKEPIWYILASIYFDLLDYDKMKQYTQLILDHRITASEIVDMAEICYKHALACLRTKEITACYETIELGLQYNDKYHQFYLLKGELSLLYNDTSSAKKSFKKAEAYSYNIQDTWFDIGVIYFQAFHFKEALEAFKKIEKHDYQDSFKISYLISYCYYRLGKIEKALHYMIRGAVFTSKQQLTERLKTMQELDTNFSEMAWHIYELIQNKELDPSPYLGEL</sequence>
<evidence type="ECO:0000313" key="5">
    <source>
        <dbReference type="Proteomes" id="UP000620874"/>
    </source>
</evidence>
<dbReference type="EMBL" id="JACSPP010000013">
    <property type="protein sequence ID" value="MBD8040015.1"/>
    <property type="molecule type" value="Genomic_DNA"/>
</dbReference>
<accession>A0ABR8Y736</accession>
<reference evidence="4 5" key="1">
    <citation type="submission" date="2020-08" db="EMBL/GenBank/DDBJ databases">
        <title>A Genomic Blueprint of the Chicken Gut Microbiome.</title>
        <authorList>
            <person name="Gilroy R."/>
            <person name="Ravi A."/>
            <person name="Getino M."/>
            <person name="Pursley I."/>
            <person name="Horton D.L."/>
            <person name="Alikhan N.-F."/>
            <person name="Baker D."/>
            <person name="Gharbi K."/>
            <person name="Hall N."/>
            <person name="Watson M."/>
            <person name="Adriaenssens E.M."/>
            <person name="Foster-Nyarko E."/>
            <person name="Jarju S."/>
            <person name="Secka A."/>
            <person name="Antonio M."/>
            <person name="Oren A."/>
            <person name="Chaudhuri R."/>
            <person name="La Ragione R.M."/>
            <person name="Hildebrand F."/>
            <person name="Pallen M.J."/>
        </authorList>
    </citation>
    <scope>NUCLEOTIDE SEQUENCE [LARGE SCALE GENOMIC DNA]</scope>
    <source>
        <strain evidence="4 5">Sa1CVN1</strain>
    </source>
</reference>
<dbReference type="Gene3D" id="1.25.40.10">
    <property type="entry name" value="Tetratricopeptide repeat domain"/>
    <property type="match status" value="2"/>
</dbReference>
<comment type="caution">
    <text evidence="4">The sequence shown here is derived from an EMBL/GenBank/DDBJ whole genome shotgun (WGS) entry which is preliminary data.</text>
</comment>
<evidence type="ECO:0008006" key="6">
    <source>
        <dbReference type="Google" id="ProtNLM"/>
    </source>
</evidence>
<dbReference type="SUPFAM" id="SSF48452">
    <property type="entry name" value="TPR-like"/>
    <property type="match status" value="3"/>
</dbReference>
<dbReference type="Proteomes" id="UP000620874">
    <property type="component" value="Unassembled WGS sequence"/>
</dbReference>
<name>A0ABR8Y736_9BACT</name>
<dbReference type="PANTHER" id="PTHR44858">
    <property type="entry name" value="TETRATRICOPEPTIDE REPEAT PROTEIN 6"/>
    <property type="match status" value="1"/>
</dbReference>